<dbReference type="InterPro" id="IPR004561">
    <property type="entry name" value="IsoChor_synthase"/>
</dbReference>
<dbReference type="SUPFAM" id="SSF56322">
    <property type="entry name" value="ADC synthase"/>
    <property type="match status" value="1"/>
</dbReference>
<feature type="domain" description="Chorismate-utilising enzyme C-terminal" evidence="6">
    <location>
        <begin position="111"/>
        <end position="370"/>
    </location>
</feature>
<protein>
    <recommendedName>
        <fullName evidence="3">isochorismate synthase</fullName>
        <ecNumber evidence="3">5.4.4.2</ecNumber>
    </recommendedName>
    <alternativeName>
        <fullName evidence="5">Isochorismate mutase</fullName>
    </alternativeName>
</protein>
<comment type="caution">
    <text evidence="7">The sequence shown here is derived from an EMBL/GenBank/DDBJ whole genome shotgun (WGS) entry which is preliminary data.</text>
</comment>
<sequence length="392" mass="41872">MTDLVSPLAAPGFQNAHTFLLSAPEHELEAHGVIRTLPRGAADSLSDRVSEFFQTASDGPALLVGAVPFASSDEDYLFQPARIGRLLGAKSGGDAASGSGRWMLRACPSAADYAESVARCVAALTDPAAATQVTKAVLSRSLELQSDSAIPVGQVINRLRRDSSVTVFRTPLPAKAATALVGATPELLLSKKAELAVSYPLAGSARRSSDPSADRQAARDLLASEKDQREHRITREMIFDTLGPYSIEITAPEGTTIRSTATMHHLGTRIVARLKDRATPVADLLSLLHPTPAVCGLPRREAADLISRLEGYDRGFYAGAVGWIDDQQDGEWYVSIRCAEISERRARFFAGAGIVPGSDPVKETEETSAKFTAMLTAFGIDEQGRPLQEFAA</sequence>
<dbReference type="EMBL" id="JACIEC010000001">
    <property type="protein sequence ID" value="MBB4142131.1"/>
    <property type="molecule type" value="Genomic_DNA"/>
</dbReference>
<evidence type="ECO:0000313" key="7">
    <source>
        <dbReference type="EMBL" id="MBB4142131.1"/>
    </source>
</evidence>
<dbReference type="PANTHER" id="PTHR42839:SF2">
    <property type="entry name" value="ISOCHORISMATE SYNTHASE ENTC"/>
    <property type="match status" value="1"/>
</dbReference>
<accession>A0A7W6LDA9</accession>
<keyword evidence="8" id="KW-1185">Reference proteome</keyword>
<name>A0A7W6LDA9_9HYPH</name>
<dbReference type="Gene3D" id="3.60.120.10">
    <property type="entry name" value="Anthranilate synthase"/>
    <property type="match status" value="1"/>
</dbReference>
<dbReference type="AlphaFoldDB" id="A0A7W6LDA9"/>
<comment type="catalytic activity">
    <reaction evidence="1">
        <text>chorismate = isochorismate</text>
        <dbReference type="Rhea" id="RHEA:18985"/>
        <dbReference type="ChEBI" id="CHEBI:29748"/>
        <dbReference type="ChEBI" id="CHEBI:29780"/>
        <dbReference type="EC" id="5.4.4.2"/>
    </reaction>
</comment>
<evidence type="ECO:0000313" key="8">
    <source>
        <dbReference type="Proteomes" id="UP000519897"/>
    </source>
</evidence>
<gene>
    <name evidence="7" type="ORF">GGQ72_000630</name>
</gene>
<evidence type="ECO:0000256" key="1">
    <source>
        <dbReference type="ARBA" id="ARBA00000799"/>
    </source>
</evidence>
<dbReference type="InterPro" id="IPR005801">
    <property type="entry name" value="ADC_synthase"/>
</dbReference>
<keyword evidence="4 7" id="KW-0413">Isomerase</keyword>
<evidence type="ECO:0000256" key="5">
    <source>
        <dbReference type="ARBA" id="ARBA00041564"/>
    </source>
</evidence>
<dbReference type="Proteomes" id="UP000519897">
    <property type="component" value="Unassembled WGS sequence"/>
</dbReference>
<dbReference type="RefSeq" id="WP_165135905.1">
    <property type="nucleotide sequence ID" value="NZ_CP049250.1"/>
</dbReference>
<organism evidence="7 8">
    <name type="scientific">Rhizobium rhizoryzae</name>
    <dbReference type="NCBI Taxonomy" id="451876"/>
    <lineage>
        <taxon>Bacteria</taxon>
        <taxon>Pseudomonadati</taxon>
        <taxon>Pseudomonadota</taxon>
        <taxon>Alphaproteobacteria</taxon>
        <taxon>Hyphomicrobiales</taxon>
        <taxon>Rhizobiaceae</taxon>
        <taxon>Rhizobium/Agrobacterium group</taxon>
        <taxon>Rhizobium</taxon>
    </lineage>
</organism>
<evidence type="ECO:0000256" key="3">
    <source>
        <dbReference type="ARBA" id="ARBA00012824"/>
    </source>
</evidence>
<proteinExistence type="inferred from homology"/>
<dbReference type="NCBIfam" id="TIGR00543">
    <property type="entry name" value="isochor_syn"/>
    <property type="match status" value="1"/>
</dbReference>
<dbReference type="PANTHER" id="PTHR42839">
    <property type="entry name" value="ISOCHORISMATE SYNTHASE ENTC"/>
    <property type="match status" value="1"/>
</dbReference>
<comment type="similarity">
    <text evidence="2">Belongs to the isochorismate synthase family.</text>
</comment>
<reference evidence="7 8" key="1">
    <citation type="submission" date="2020-08" db="EMBL/GenBank/DDBJ databases">
        <title>Genomic Encyclopedia of Type Strains, Phase IV (KMG-IV): sequencing the most valuable type-strain genomes for metagenomic binning, comparative biology and taxonomic classification.</title>
        <authorList>
            <person name="Goeker M."/>
        </authorList>
    </citation>
    <scope>NUCLEOTIDE SEQUENCE [LARGE SCALE GENOMIC DNA]</scope>
    <source>
        <strain evidence="7 8">DSM 29514</strain>
    </source>
</reference>
<evidence type="ECO:0000256" key="4">
    <source>
        <dbReference type="ARBA" id="ARBA00023235"/>
    </source>
</evidence>
<dbReference type="GO" id="GO:0008909">
    <property type="term" value="F:isochorismate synthase activity"/>
    <property type="evidence" value="ECO:0007669"/>
    <property type="project" value="UniProtKB-EC"/>
</dbReference>
<evidence type="ECO:0000256" key="2">
    <source>
        <dbReference type="ARBA" id="ARBA00005297"/>
    </source>
</evidence>
<evidence type="ECO:0000259" key="6">
    <source>
        <dbReference type="Pfam" id="PF00425"/>
    </source>
</evidence>
<dbReference type="Pfam" id="PF00425">
    <property type="entry name" value="Chorismate_bind"/>
    <property type="match status" value="1"/>
</dbReference>
<dbReference type="EC" id="5.4.4.2" evidence="3"/>
<dbReference type="InterPro" id="IPR015890">
    <property type="entry name" value="Chorismate_C"/>
</dbReference>